<feature type="transmembrane region" description="Helical" evidence="1">
    <location>
        <begin position="49"/>
        <end position="75"/>
    </location>
</feature>
<accession>A0A1X9WD88</accession>
<gene>
    <name evidence="2" type="primary">nad4l</name>
</gene>
<reference evidence="2" key="1">
    <citation type="journal article" date="2017" name="Sci. Rep.">
        <title>The mitochondrial genomes of the acoelomorph worms Paratomella rubra, Isodiametra pulchra and Archaphanostoma ylvae.</title>
        <authorList>
            <person name="Robertson H.E."/>
            <person name="Lapraz F."/>
            <person name="Egger B."/>
            <person name="Telford M.J."/>
            <person name="Schiffer P.H."/>
        </authorList>
    </citation>
    <scope>NUCLEOTIDE SEQUENCE</scope>
</reference>
<dbReference type="Gene3D" id="1.10.287.3510">
    <property type="match status" value="1"/>
</dbReference>
<dbReference type="EMBL" id="KY825223">
    <property type="protein sequence ID" value="ARS00890.1"/>
    <property type="molecule type" value="Genomic_DNA"/>
</dbReference>
<keyword evidence="2" id="KW-0496">Mitochondrion</keyword>
<dbReference type="AlphaFoldDB" id="A0A1X9WD88"/>
<keyword evidence="1" id="KW-0812">Transmembrane</keyword>
<name>A0A1X9WD88_9BILA</name>
<proteinExistence type="predicted"/>
<geneLocation type="mitochondrion" evidence="2"/>
<organism evidence="2">
    <name type="scientific">Baltalimania ylvae</name>
    <dbReference type="NCBI Taxonomy" id="3341436"/>
    <lineage>
        <taxon>Eukaryota</taxon>
        <taxon>Metazoa</taxon>
        <taxon>Xenacoelomorpha</taxon>
        <taxon>Acoelomorpha</taxon>
        <taxon>Acoela</taxon>
        <taxon>Isodiametridae</taxon>
        <taxon>Baltalimania</taxon>
    </lineage>
</organism>
<evidence type="ECO:0000313" key="2">
    <source>
        <dbReference type="EMBL" id="ARS00890.1"/>
    </source>
</evidence>
<feature type="transmembrane region" description="Helical" evidence="1">
    <location>
        <begin position="21"/>
        <end position="43"/>
    </location>
</feature>
<keyword evidence="1" id="KW-1133">Transmembrane helix</keyword>
<protein>
    <submittedName>
        <fullName evidence="2">NADH dehydrogenase subunit 4L</fullName>
    </submittedName>
</protein>
<evidence type="ECO:0000256" key="1">
    <source>
        <dbReference type="SAM" id="Phobius"/>
    </source>
</evidence>
<sequence length="95" mass="10950">MIFFFWFTMIMIGGFIKIRKFTLLLLLNLEGLILVMSLMMIQIKIFSYVAFSLFSMTLLSLAVLEAALGLCLITLMMRYFTTNEIFLAGMIQQSI</sequence>
<keyword evidence="1" id="KW-0472">Membrane</keyword>